<evidence type="ECO:0000256" key="3">
    <source>
        <dbReference type="SAM" id="MobiDB-lite"/>
    </source>
</evidence>
<feature type="region of interest" description="Disordered" evidence="3">
    <location>
        <begin position="1"/>
        <end position="77"/>
    </location>
</feature>
<feature type="compositionally biased region" description="Basic and acidic residues" evidence="3">
    <location>
        <begin position="1"/>
        <end position="18"/>
    </location>
</feature>
<dbReference type="InterPro" id="IPR008284">
    <property type="entry name" value="MoCF_biosynth_CS"/>
</dbReference>
<keyword evidence="2" id="KW-0501">Molybdenum cofactor biosynthesis</keyword>
<dbReference type="EMBL" id="JBHTAR010000011">
    <property type="protein sequence ID" value="MFC7201556.1"/>
    <property type="molecule type" value="Genomic_DNA"/>
</dbReference>
<organism evidence="5 6">
    <name type="scientific">Halospeciosus flavus</name>
    <dbReference type="NCBI Taxonomy" id="3032283"/>
    <lineage>
        <taxon>Archaea</taxon>
        <taxon>Methanobacteriati</taxon>
        <taxon>Methanobacteriota</taxon>
        <taxon>Stenosarchaea group</taxon>
        <taxon>Halobacteria</taxon>
        <taxon>Halobacteriales</taxon>
        <taxon>Halobacteriaceae</taxon>
        <taxon>Halospeciosus</taxon>
    </lineage>
</organism>
<dbReference type="PANTHER" id="PTHR43232:SF2">
    <property type="entry name" value="MOLYBDENUM COFACTOR BIOSYNTHESIS PROTEIN B"/>
    <property type="match status" value="1"/>
</dbReference>
<dbReference type="RefSeq" id="WP_279528300.1">
    <property type="nucleotide sequence ID" value="NZ_CP122312.1"/>
</dbReference>
<feature type="domain" description="MoaB/Mog" evidence="4">
    <location>
        <begin position="85"/>
        <end position="229"/>
    </location>
</feature>
<dbReference type="GO" id="GO:0006777">
    <property type="term" value="P:Mo-molybdopterin cofactor biosynthetic process"/>
    <property type="evidence" value="ECO:0007669"/>
    <property type="project" value="UniProtKB-KW"/>
</dbReference>
<dbReference type="Pfam" id="PF00994">
    <property type="entry name" value="MoCF_biosynth"/>
    <property type="match status" value="1"/>
</dbReference>
<dbReference type="SUPFAM" id="SSF53218">
    <property type="entry name" value="Molybdenum cofactor biosynthesis proteins"/>
    <property type="match status" value="1"/>
</dbReference>
<evidence type="ECO:0000259" key="4">
    <source>
        <dbReference type="SMART" id="SM00852"/>
    </source>
</evidence>
<evidence type="ECO:0000256" key="1">
    <source>
        <dbReference type="ARBA" id="ARBA00006112"/>
    </source>
</evidence>
<dbReference type="AlphaFoldDB" id="A0ABD5Z8P7"/>
<comment type="caution">
    <text evidence="5">The sequence shown here is derived from an EMBL/GenBank/DDBJ whole genome shotgun (WGS) entry which is preliminary data.</text>
</comment>
<sequence length="241" mass="26328">MVDFQSRDTRRDERIRSDDADDADDTGDTDEQTENHDDHGHDGHDDHEHNGHEHGHDDHDDHEHKHDGHDDHEHHHHDLSDVGVGIVTVSSSRTLDDDPSGDAIASAFEDGAHTVATRELVGDDYDRIQSIVDRLVSRDDVDVVVTTGGTGVTPDDVTVEAVRPLLDKDLPGFGELFRDRSYDEIGTRVVGTRALGGVSDEVPVFCLPGSENAATLGAEEIIVPEAPHLAGLARRDDADEE</sequence>
<accession>A0ABD5Z8P7</accession>
<dbReference type="Gene3D" id="3.40.980.10">
    <property type="entry name" value="MoaB/Mog-like domain"/>
    <property type="match status" value="1"/>
</dbReference>
<reference evidence="5 6" key="1">
    <citation type="journal article" date="2019" name="Int. J. Syst. Evol. Microbiol.">
        <title>The Global Catalogue of Microorganisms (GCM) 10K type strain sequencing project: providing services to taxonomists for standard genome sequencing and annotation.</title>
        <authorList>
            <consortium name="The Broad Institute Genomics Platform"/>
            <consortium name="The Broad Institute Genome Sequencing Center for Infectious Disease"/>
            <person name="Wu L."/>
            <person name="Ma J."/>
        </authorList>
    </citation>
    <scope>NUCLEOTIDE SEQUENCE [LARGE SCALE GENOMIC DNA]</scope>
    <source>
        <strain evidence="5 6">XZGYJ-43</strain>
    </source>
</reference>
<gene>
    <name evidence="5" type="ORF">ACFQJ9_19455</name>
</gene>
<evidence type="ECO:0000256" key="2">
    <source>
        <dbReference type="ARBA" id="ARBA00023150"/>
    </source>
</evidence>
<dbReference type="SMART" id="SM00852">
    <property type="entry name" value="MoCF_biosynth"/>
    <property type="match status" value="1"/>
</dbReference>
<comment type="similarity">
    <text evidence="1">Belongs to the MoaB/Mog family.</text>
</comment>
<feature type="compositionally biased region" description="Basic and acidic residues" evidence="3">
    <location>
        <begin position="33"/>
        <end position="77"/>
    </location>
</feature>
<name>A0ABD5Z8P7_9EURY</name>
<dbReference type="NCBIfam" id="TIGR00177">
    <property type="entry name" value="molyb_syn"/>
    <property type="match status" value="1"/>
</dbReference>
<proteinExistence type="inferred from homology"/>
<dbReference type="PANTHER" id="PTHR43232">
    <property type="entry name" value="MOLYBDENUM COFACTOR BIOSYNTHESIS PROTEIN B"/>
    <property type="match status" value="1"/>
</dbReference>
<dbReference type="FunFam" id="3.40.980.10:FF:000006">
    <property type="entry name" value="Molybdenum cofactor biosynthesis protein B"/>
    <property type="match status" value="1"/>
</dbReference>
<evidence type="ECO:0000313" key="5">
    <source>
        <dbReference type="EMBL" id="MFC7201556.1"/>
    </source>
</evidence>
<feature type="compositionally biased region" description="Acidic residues" evidence="3">
    <location>
        <begin position="19"/>
        <end position="32"/>
    </location>
</feature>
<evidence type="ECO:0000313" key="6">
    <source>
        <dbReference type="Proteomes" id="UP001596447"/>
    </source>
</evidence>
<dbReference type="Proteomes" id="UP001596447">
    <property type="component" value="Unassembled WGS sequence"/>
</dbReference>
<dbReference type="InterPro" id="IPR036425">
    <property type="entry name" value="MoaB/Mog-like_dom_sf"/>
</dbReference>
<protein>
    <submittedName>
        <fullName evidence="5">Molybdenum cofactor biosynthesis protein B</fullName>
    </submittedName>
</protein>
<dbReference type="PROSITE" id="PS01078">
    <property type="entry name" value="MOCF_BIOSYNTHESIS_1"/>
    <property type="match status" value="1"/>
</dbReference>
<dbReference type="InterPro" id="IPR001453">
    <property type="entry name" value="MoaB/Mog_dom"/>
</dbReference>
<keyword evidence="6" id="KW-1185">Reference proteome</keyword>
<dbReference type="InterPro" id="IPR012245">
    <property type="entry name" value="MoaB"/>
</dbReference>